<evidence type="ECO:0000259" key="14">
    <source>
        <dbReference type="Pfam" id="PF02932"/>
    </source>
</evidence>
<dbReference type="Pfam" id="PF02932">
    <property type="entry name" value="Neur_chan_memb"/>
    <property type="match status" value="1"/>
</dbReference>
<evidence type="ECO:0000313" key="16">
    <source>
        <dbReference type="Proteomes" id="UP001159405"/>
    </source>
</evidence>
<keyword evidence="5 11" id="KW-0812">Transmembrane</keyword>
<evidence type="ECO:0000256" key="2">
    <source>
        <dbReference type="ARBA" id="ARBA00004236"/>
    </source>
</evidence>
<dbReference type="InterPro" id="IPR006202">
    <property type="entry name" value="Neur_chan_lig-bd"/>
</dbReference>
<evidence type="ECO:0000256" key="9">
    <source>
        <dbReference type="ARBA" id="ARBA00023136"/>
    </source>
</evidence>
<evidence type="ECO:0000313" key="15">
    <source>
        <dbReference type="EMBL" id="CAH3037007.1"/>
    </source>
</evidence>
<feature type="transmembrane region" description="Helical" evidence="11">
    <location>
        <begin position="112"/>
        <end position="132"/>
    </location>
</feature>
<reference evidence="15 16" key="1">
    <citation type="submission" date="2022-05" db="EMBL/GenBank/DDBJ databases">
        <authorList>
            <consortium name="Genoscope - CEA"/>
            <person name="William W."/>
        </authorList>
    </citation>
    <scope>NUCLEOTIDE SEQUENCE [LARGE SCALE GENOMIC DNA]</scope>
</reference>
<dbReference type="PROSITE" id="PS00236">
    <property type="entry name" value="NEUROTR_ION_CHANNEL"/>
    <property type="match status" value="1"/>
</dbReference>
<dbReference type="InterPro" id="IPR036719">
    <property type="entry name" value="Neuro-gated_channel_TM_sf"/>
</dbReference>
<keyword evidence="10 11" id="KW-0407">Ion channel</keyword>
<evidence type="ECO:0000256" key="4">
    <source>
        <dbReference type="ARBA" id="ARBA00022475"/>
    </source>
</evidence>
<comment type="caution">
    <text evidence="15">The sequence shown here is derived from an EMBL/GenBank/DDBJ whole genome shotgun (WGS) entry which is preliminary data.</text>
</comment>
<comment type="similarity">
    <text evidence="11">Belongs to the ligand-gated ion channel (TC 1.A.9) family.</text>
</comment>
<dbReference type="SUPFAM" id="SSF90112">
    <property type="entry name" value="Neurotransmitter-gated ion-channel transmembrane pore"/>
    <property type="match status" value="1"/>
</dbReference>
<keyword evidence="7 11" id="KW-1133">Transmembrane helix</keyword>
<dbReference type="CDD" id="cd19049">
    <property type="entry name" value="LGIC_TM_anion"/>
    <property type="match status" value="1"/>
</dbReference>
<gene>
    <name evidence="15" type="ORF">PLOB_00035727</name>
</gene>
<evidence type="ECO:0000256" key="3">
    <source>
        <dbReference type="ARBA" id="ARBA00022448"/>
    </source>
</evidence>
<evidence type="ECO:0000259" key="13">
    <source>
        <dbReference type="Pfam" id="PF02931"/>
    </source>
</evidence>
<evidence type="ECO:0000256" key="12">
    <source>
        <dbReference type="SAM" id="MobiDB-lite"/>
    </source>
</evidence>
<dbReference type="Gene3D" id="2.70.170.10">
    <property type="entry name" value="Neurotransmitter-gated ion-channel ligand-binding domain"/>
    <property type="match status" value="1"/>
</dbReference>
<feature type="domain" description="Neurotransmitter-gated ion-channel ligand-binding" evidence="13">
    <location>
        <begin position="10"/>
        <end position="108"/>
    </location>
</feature>
<dbReference type="SUPFAM" id="SSF63712">
    <property type="entry name" value="Nicotinic receptor ligand binding domain-like"/>
    <property type="match status" value="1"/>
</dbReference>
<comment type="subcellular location">
    <subcellularLocation>
        <location evidence="2">Cell membrane</location>
    </subcellularLocation>
    <subcellularLocation>
        <location evidence="1">Membrane</location>
        <topology evidence="1">Multi-pass membrane protein</topology>
    </subcellularLocation>
</comment>
<evidence type="ECO:0000256" key="8">
    <source>
        <dbReference type="ARBA" id="ARBA00023065"/>
    </source>
</evidence>
<feature type="domain" description="Neurotransmitter-gated ion-channel transmembrane" evidence="14">
    <location>
        <begin position="119"/>
        <end position="234"/>
    </location>
</feature>
<dbReference type="Proteomes" id="UP001159405">
    <property type="component" value="Unassembled WGS sequence"/>
</dbReference>
<keyword evidence="9 11" id="KW-0472">Membrane</keyword>
<feature type="region of interest" description="Disordered" evidence="12">
    <location>
        <begin position="237"/>
        <end position="257"/>
    </location>
</feature>
<dbReference type="InterPro" id="IPR006028">
    <property type="entry name" value="GABAA/Glycine_rcpt"/>
</dbReference>
<feature type="transmembrane region" description="Helical" evidence="11">
    <location>
        <begin position="280"/>
        <end position="301"/>
    </location>
</feature>
<sequence>MAENSDVGSVFEIHPNGTIFYSRSYKIVAACDMRLEHFPMDTQKCSLYLASYGYEKDNVIYRWKDGAGEVEKKSIAQFDMNEVELNSTTILYAGGNYSVLIISFYFKRRLGYYIIQVFFPDTLVVVMSWIVFWMDPRDTGDRVGLAITTVLTIMFLLGSVNMSLPRVSYPKAIDWYLIGSFLFVFLVLVECILVYILRPRNRDSKKSVQRKDLDLEMNTINNLQDNAPRVENIALEQRESTNASNGEPAQGDAEDEMIDVSPPRAQKGFRRCSSCNYGKIVDYTCRFLFPFSFTLFNVLYWSHYLSD</sequence>
<dbReference type="InterPro" id="IPR018000">
    <property type="entry name" value="Neurotransmitter_ion_chnl_CS"/>
</dbReference>
<proteinExistence type="inferred from homology"/>
<organism evidence="15 16">
    <name type="scientific">Porites lobata</name>
    <dbReference type="NCBI Taxonomy" id="104759"/>
    <lineage>
        <taxon>Eukaryota</taxon>
        <taxon>Metazoa</taxon>
        <taxon>Cnidaria</taxon>
        <taxon>Anthozoa</taxon>
        <taxon>Hexacorallia</taxon>
        <taxon>Scleractinia</taxon>
        <taxon>Fungiina</taxon>
        <taxon>Poritidae</taxon>
        <taxon>Porites</taxon>
    </lineage>
</organism>
<dbReference type="EMBL" id="CALNXK010000005">
    <property type="protein sequence ID" value="CAH3037007.1"/>
    <property type="molecule type" value="Genomic_DNA"/>
</dbReference>
<keyword evidence="6" id="KW-0732">Signal</keyword>
<dbReference type="InterPro" id="IPR036734">
    <property type="entry name" value="Neur_chan_lig-bd_sf"/>
</dbReference>
<dbReference type="Pfam" id="PF02931">
    <property type="entry name" value="Neur_chan_LBD"/>
    <property type="match status" value="1"/>
</dbReference>
<evidence type="ECO:0000256" key="10">
    <source>
        <dbReference type="ARBA" id="ARBA00023303"/>
    </source>
</evidence>
<dbReference type="PRINTS" id="PR00253">
    <property type="entry name" value="GABAARECEPTR"/>
</dbReference>
<evidence type="ECO:0000256" key="6">
    <source>
        <dbReference type="ARBA" id="ARBA00022729"/>
    </source>
</evidence>
<evidence type="ECO:0000256" key="1">
    <source>
        <dbReference type="ARBA" id="ARBA00004141"/>
    </source>
</evidence>
<keyword evidence="3 11" id="KW-0813">Transport</keyword>
<dbReference type="PRINTS" id="PR00252">
    <property type="entry name" value="NRIONCHANNEL"/>
</dbReference>
<dbReference type="InterPro" id="IPR006029">
    <property type="entry name" value="Neurotrans-gated_channel_TM"/>
</dbReference>
<feature type="transmembrane region" description="Helical" evidence="11">
    <location>
        <begin position="144"/>
        <end position="164"/>
    </location>
</feature>
<evidence type="ECO:0000256" key="11">
    <source>
        <dbReference type="RuleBase" id="RU000687"/>
    </source>
</evidence>
<evidence type="ECO:0000256" key="7">
    <source>
        <dbReference type="ARBA" id="ARBA00022989"/>
    </source>
</evidence>
<feature type="transmembrane region" description="Helical" evidence="11">
    <location>
        <begin position="176"/>
        <end position="197"/>
    </location>
</feature>
<keyword evidence="16" id="KW-1185">Reference proteome</keyword>
<dbReference type="InterPro" id="IPR038050">
    <property type="entry name" value="Neuro_actylchol_rec"/>
</dbReference>
<dbReference type="Gene3D" id="1.20.58.390">
    <property type="entry name" value="Neurotransmitter-gated ion-channel transmembrane domain"/>
    <property type="match status" value="1"/>
</dbReference>
<dbReference type="InterPro" id="IPR006201">
    <property type="entry name" value="Neur_channel"/>
</dbReference>
<name>A0ABN8MVQ7_9CNID</name>
<protein>
    <submittedName>
        <fullName evidence="15">Uncharacterized protein</fullName>
    </submittedName>
</protein>
<keyword evidence="4" id="KW-1003">Cell membrane</keyword>
<evidence type="ECO:0000256" key="5">
    <source>
        <dbReference type="ARBA" id="ARBA00022692"/>
    </source>
</evidence>
<keyword evidence="8 11" id="KW-0406">Ion transport</keyword>
<accession>A0ABN8MVQ7</accession>
<dbReference type="PANTHER" id="PTHR18945">
    <property type="entry name" value="NEUROTRANSMITTER GATED ION CHANNEL"/>
    <property type="match status" value="1"/>
</dbReference>